<gene>
    <name evidence="1" type="ORF">DespoDRAFT_01963</name>
</gene>
<keyword evidence="2" id="KW-1185">Reference proteome</keyword>
<dbReference type="RefSeq" id="WP_004073241.1">
    <property type="nucleotide sequence ID" value="NZ_CM001488.1"/>
</dbReference>
<name>I5B305_9BACT</name>
<dbReference type="STRING" id="879212.DespoDRAFT_01963"/>
<dbReference type="Pfam" id="PF13689">
    <property type="entry name" value="DUF4154"/>
    <property type="match status" value="1"/>
</dbReference>
<dbReference type="Proteomes" id="UP000005778">
    <property type="component" value="Chromosome"/>
</dbReference>
<dbReference type="InterPro" id="IPR025293">
    <property type="entry name" value="YfiR/HmsC-like"/>
</dbReference>
<dbReference type="HOGENOM" id="CLU_093136_0_0_7"/>
<accession>I5B305</accession>
<protein>
    <recommendedName>
        <fullName evidence="3">Transmembrane protein</fullName>
    </recommendedName>
</protein>
<proteinExistence type="predicted"/>
<sequence>MAIKTRQMQRLKNTGIKIFIPVCICQFLLCSIAIGTLQSQNLEEYKVKAAFVYNFTKLIQWPKTAFDSEMEPFKISVFGNEDLLKESFQTIDGKISTGRVISIRYPDPKGNDYKKMLADSQVVFISRHTPLEQTLQILNSIGDRPVLTIGEVKNFSRTGGIIQFFTRDDYLHFEVNIKKAEAHQLKFSSRLLKLAVIVDEK</sequence>
<organism evidence="1 2">
    <name type="scientific">Desulfobacter postgatei 2ac9</name>
    <dbReference type="NCBI Taxonomy" id="879212"/>
    <lineage>
        <taxon>Bacteria</taxon>
        <taxon>Pseudomonadati</taxon>
        <taxon>Thermodesulfobacteriota</taxon>
        <taxon>Desulfobacteria</taxon>
        <taxon>Desulfobacterales</taxon>
        <taxon>Desulfobacteraceae</taxon>
        <taxon>Desulfobacter</taxon>
    </lineage>
</organism>
<dbReference type="eggNOG" id="ENOG5032YBM">
    <property type="taxonomic scope" value="Bacteria"/>
</dbReference>
<dbReference type="AlphaFoldDB" id="I5B305"/>
<evidence type="ECO:0000313" key="2">
    <source>
        <dbReference type="Proteomes" id="UP000005778"/>
    </source>
</evidence>
<evidence type="ECO:0008006" key="3">
    <source>
        <dbReference type="Google" id="ProtNLM"/>
    </source>
</evidence>
<reference evidence="1 2" key="1">
    <citation type="submission" date="2011-09" db="EMBL/GenBank/DDBJ databases">
        <authorList>
            <consortium name="US DOE Joint Genome Institute (JGI-PGF)"/>
            <person name="Lucas S."/>
            <person name="Han J."/>
            <person name="Lapidus A."/>
            <person name="Cheng J.-F."/>
            <person name="Goodwin L."/>
            <person name="Pitluck S."/>
            <person name="Peters L."/>
            <person name="Land M.L."/>
            <person name="Hauser L."/>
            <person name="Orellana R."/>
            <person name="Lovley D."/>
            <person name="Woyke T.J."/>
        </authorList>
    </citation>
    <scope>NUCLEOTIDE SEQUENCE [LARGE SCALE GENOMIC DNA]</scope>
    <source>
        <strain evidence="1 2">2ac9</strain>
    </source>
</reference>
<evidence type="ECO:0000313" key="1">
    <source>
        <dbReference type="EMBL" id="EIM63868.1"/>
    </source>
</evidence>
<reference evidence="1 2" key="2">
    <citation type="submission" date="2012-02" db="EMBL/GenBank/DDBJ databases">
        <title>Improved High-Quality Draft sequence of Desulfobacter postgatei 2ac9.</title>
        <authorList>
            <consortium name="US DOE Joint Genome Institute"/>
            <person name="Lucas S."/>
            <person name="Han J."/>
            <person name="Lapidus A."/>
            <person name="Cheng J.-F."/>
            <person name="Goodwin L."/>
            <person name="Pitluck S."/>
            <person name="Peters L."/>
            <person name="Ovchinnikova G."/>
            <person name="Held B."/>
            <person name="Detter J.C."/>
            <person name="Han C."/>
            <person name="Tapia R."/>
            <person name="Land M."/>
            <person name="Hauser L."/>
            <person name="Kyrpides N."/>
            <person name="Ivanova N."/>
            <person name="Pagani I."/>
            <person name="Orellana R."/>
            <person name="Lovley D."/>
            <person name="Woyke T."/>
        </authorList>
    </citation>
    <scope>NUCLEOTIDE SEQUENCE [LARGE SCALE GENOMIC DNA]</scope>
    <source>
        <strain evidence="1 2">2ac9</strain>
    </source>
</reference>
<dbReference type="EMBL" id="CM001488">
    <property type="protein sequence ID" value="EIM63868.1"/>
    <property type="molecule type" value="Genomic_DNA"/>
</dbReference>